<dbReference type="EMBL" id="MT142616">
    <property type="protein sequence ID" value="QJA86116.1"/>
    <property type="molecule type" value="Genomic_DNA"/>
</dbReference>
<gene>
    <name evidence="1" type="ORF">MM415B02127_0004</name>
</gene>
<proteinExistence type="predicted"/>
<name>A0A6M3KVI8_9ZZZZ</name>
<evidence type="ECO:0000313" key="1">
    <source>
        <dbReference type="EMBL" id="QJA86116.1"/>
    </source>
</evidence>
<sequence length="109" mass="12131">MAEIGKGPSALKVSLREEVKELSSIEKVTGSWNGVVDGLELAKKNWDEMQLRLGSIPRDQIQFAPLEVQKAVARFKKAKFEVMIERFVAHYRAFGGLEAMKVKVKGGAK</sequence>
<dbReference type="AlphaFoldDB" id="A0A6M3KVI8"/>
<organism evidence="1">
    <name type="scientific">viral metagenome</name>
    <dbReference type="NCBI Taxonomy" id="1070528"/>
    <lineage>
        <taxon>unclassified sequences</taxon>
        <taxon>metagenomes</taxon>
        <taxon>organismal metagenomes</taxon>
    </lineage>
</organism>
<protein>
    <submittedName>
        <fullName evidence="1">Uncharacterized protein</fullName>
    </submittedName>
</protein>
<reference evidence="1" key="1">
    <citation type="submission" date="2020-03" db="EMBL/GenBank/DDBJ databases">
        <title>The deep terrestrial virosphere.</title>
        <authorList>
            <person name="Holmfeldt K."/>
            <person name="Nilsson E."/>
            <person name="Simone D."/>
            <person name="Lopez-Fernandez M."/>
            <person name="Wu X."/>
            <person name="de Brujin I."/>
            <person name="Lundin D."/>
            <person name="Andersson A."/>
            <person name="Bertilsson S."/>
            <person name="Dopson M."/>
        </authorList>
    </citation>
    <scope>NUCLEOTIDE SEQUENCE</scope>
    <source>
        <strain evidence="1">MM415B02127</strain>
    </source>
</reference>
<accession>A0A6M3KVI8</accession>